<keyword evidence="1" id="KW-0812">Transmembrane</keyword>
<accession>A0A3Q9VBB7</accession>
<keyword evidence="1" id="KW-1133">Transmembrane helix</keyword>
<dbReference type="EMBL" id="CP033058">
    <property type="protein sequence ID" value="AZZ65243.1"/>
    <property type="molecule type" value="Genomic_DNA"/>
</dbReference>
<dbReference type="AlphaFoldDB" id="A0A3Q9VBB7"/>
<evidence type="ECO:0000256" key="1">
    <source>
        <dbReference type="SAM" id="Phobius"/>
    </source>
</evidence>
<dbReference type="Proteomes" id="UP000256585">
    <property type="component" value="Chromosome"/>
</dbReference>
<keyword evidence="1" id="KW-0472">Membrane</keyword>
<protein>
    <submittedName>
        <fullName evidence="2">Uncharacterized protein</fullName>
    </submittedName>
</protein>
<proteinExistence type="predicted"/>
<keyword evidence="3" id="KW-1185">Reference proteome</keyword>
<organism evidence="2 3">
    <name type="scientific">Metamycoplasma phocicerebrale</name>
    <dbReference type="NCBI Taxonomy" id="142649"/>
    <lineage>
        <taxon>Bacteria</taxon>
        <taxon>Bacillati</taxon>
        <taxon>Mycoplasmatota</taxon>
        <taxon>Mycoplasmoidales</taxon>
        <taxon>Metamycoplasmataceae</taxon>
        <taxon>Metamycoplasma</taxon>
    </lineage>
</organism>
<name>A0A3Q9VBB7_9BACT</name>
<evidence type="ECO:0000313" key="2">
    <source>
        <dbReference type="EMBL" id="AZZ65243.1"/>
    </source>
</evidence>
<gene>
    <name evidence="2" type="ORF">DMC14_000255</name>
</gene>
<feature type="transmembrane region" description="Helical" evidence="1">
    <location>
        <begin position="6"/>
        <end position="29"/>
    </location>
</feature>
<evidence type="ECO:0000313" key="3">
    <source>
        <dbReference type="Proteomes" id="UP000256585"/>
    </source>
</evidence>
<sequence length="309" mass="34732">MSKKALKITGIVLGTAVVVAGLATIPYIVQREINKNRKSPIEQKNIELNKLANGIADAKVKKSFSEEDKKFKEQYKKDSSKIITKILSDKKLMDAIGKAEEAKVKEYYQEALDVLSNIIVDIQLNLLKAYKTNPKENKISDGLAALKKYLTKEKLQEIVRSKNGIADFVVEFGKKVGGYAKTIFNVLKQKESTKKITKINDLIEAIDKKFTGKDNVFVQSSKKLKEFDFSSVELHGYEKTFKKLVAIITEAKQDAINVLNSVGLSKEEIEVVKSEIKPYYEMLQTGLNSSIDLFQKSLKSLAKVLETLK</sequence>
<dbReference type="RefSeq" id="WP_116171938.1">
    <property type="nucleotide sequence ID" value="NZ_CP033058.2"/>
</dbReference>
<reference evidence="2" key="1">
    <citation type="submission" date="2019-03" db="EMBL/GenBank/DDBJ databases">
        <title>Draft Sequence and Annotation of the Mycoplasma phocicerebrale Strain 1049T Genome.</title>
        <authorList>
            <person name="Frasca S.Jr."/>
            <person name="Kutish G.F."/>
            <person name="Castellanos Gell J."/>
            <person name="Michaels D.L."/>
            <person name="Brown D.R."/>
        </authorList>
    </citation>
    <scope>NUCLEOTIDE SEQUENCE</scope>
    <source>
        <strain evidence="2">1049</strain>
    </source>
</reference>
<dbReference type="KEGG" id="mphc:DMC14_000255"/>
<dbReference type="OrthoDB" id="399271at2"/>